<protein>
    <submittedName>
        <fullName evidence="2">Uncharacterized protein</fullName>
    </submittedName>
</protein>
<proteinExistence type="predicted"/>
<dbReference type="Proteomes" id="UP000288216">
    <property type="component" value="Unassembled WGS sequence"/>
</dbReference>
<reference evidence="2 3" key="1">
    <citation type="journal article" date="2018" name="Nat. Ecol. Evol.">
        <title>Shark genomes provide insights into elasmobranch evolution and the origin of vertebrates.</title>
        <authorList>
            <person name="Hara Y"/>
            <person name="Yamaguchi K"/>
            <person name="Onimaru K"/>
            <person name="Kadota M"/>
            <person name="Koyanagi M"/>
            <person name="Keeley SD"/>
            <person name="Tatsumi K"/>
            <person name="Tanaka K"/>
            <person name="Motone F"/>
            <person name="Kageyama Y"/>
            <person name="Nozu R"/>
            <person name="Adachi N"/>
            <person name="Nishimura O"/>
            <person name="Nakagawa R"/>
            <person name="Tanegashima C"/>
            <person name="Kiyatake I"/>
            <person name="Matsumoto R"/>
            <person name="Murakumo K"/>
            <person name="Nishida K"/>
            <person name="Terakita A"/>
            <person name="Kuratani S"/>
            <person name="Sato K"/>
            <person name="Hyodo S Kuraku.S."/>
        </authorList>
    </citation>
    <scope>NUCLEOTIDE SEQUENCE [LARGE SCALE GENOMIC DNA]</scope>
</reference>
<sequence>MTNERDQNAIEEGDQDSNPFGYSGEDASDTEQPDAGADLPEHKPGSEAPSETTAETRFPKGWKVSALI</sequence>
<evidence type="ECO:0000313" key="2">
    <source>
        <dbReference type="EMBL" id="GCB68536.1"/>
    </source>
</evidence>
<evidence type="ECO:0000256" key="1">
    <source>
        <dbReference type="SAM" id="MobiDB-lite"/>
    </source>
</evidence>
<comment type="caution">
    <text evidence="2">The sequence shown here is derived from an EMBL/GenBank/DDBJ whole genome shotgun (WGS) entry which is preliminary data.</text>
</comment>
<evidence type="ECO:0000313" key="3">
    <source>
        <dbReference type="Proteomes" id="UP000288216"/>
    </source>
</evidence>
<gene>
    <name evidence="2" type="ORF">scyTo_0000901</name>
</gene>
<keyword evidence="3" id="KW-1185">Reference proteome</keyword>
<accession>A0A401P604</accession>
<dbReference type="AlphaFoldDB" id="A0A401P604"/>
<organism evidence="2 3">
    <name type="scientific">Scyliorhinus torazame</name>
    <name type="common">Cloudy catshark</name>
    <name type="synonym">Catulus torazame</name>
    <dbReference type="NCBI Taxonomy" id="75743"/>
    <lineage>
        <taxon>Eukaryota</taxon>
        <taxon>Metazoa</taxon>
        <taxon>Chordata</taxon>
        <taxon>Craniata</taxon>
        <taxon>Vertebrata</taxon>
        <taxon>Chondrichthyes</taxon>
        <taxon>Elasmobranchii</taxon>
        <taxon>Galeomorphii</taxon>
        <taxon>Galeoidea</taxon>
        <taxon>Carcharhiniformes</taxon>
        <taxon>Scyliorhinidae</taxon>
        <taxon>Scyliorhinus</taxon>
    </lineage>
</organism>
<feature type="region of interest" description="Disordered" evidence="1">
    <location>
        <begin position="1"/>
        <end position="68"/>
    </location>
</feature>
<dbReference type="EMBL" id="BFAA01000185">
    <property type="protein sequence ID" value="GCB68536.1"/>
    <property type="molecule type" value="Genomic_DNA"/>
</dbReference>
<name>A0A401P604_SCYTO</name>